<keyword evidence="1" id="KW-1133">Transmembrane helix</keyword>
<evidence type="ECO:0000313" key="2">
    <source>
        <dbReference type="EMBL" id="EDP95823.1"/>
    </source>
</evidence>
<keyword evidence="1" id="KW-0812">Transmembrane</keyword>
<keyword evidence="1" id="KW-0472">Membrane</keyword>
<accession>A9E0B8</accession>
<feature type="transmembrane region" description="Helical" evidence="1">
    <location>
        <begin position="43"/>
        <end position="63"/>
    </location>
</feature>
<dbReference type="STRING" id="391587.KAOT1_05447"/>
<feature type="transmembrane region" description="Helical" evidence="1">
    <location>
        <begin position="146"/>
        <end position="163"/>
    </location>
</feature>
<name>A9E0B8_9FLAO</name>
<feature type="transmembrane region" description="Helical" evidence="1">
    <location>
        <begin position="89"/>
        <end position="109"/>
    </location>
</feature>
<dbReference type="eggNOG" id="ENOG50305MH">
    <property type="taxonomic scope" value="Bacteria"/>
</dbReference>
<reference evidence="2 3" key="1">
    <citation type="journal article" date="2011" name="J. Bacteriol.">
        <title>Genome sequence of the algicidal bacterium Kordia algicida OT-1.</title>
        <authorList>
            <person name="Lee H.S."/>
            <person name="Kang S.G."/>
            <person name="Kwon K.K."/>
            <person name="Lee J.H."/>
            <person name="Kim S.J."/>
        </authorList>
    </citation>
    <scope>NUCLEOTIDE SEQUENCE [LARGE SCALE GENOMIC DNA]</scope>
    <source>
        <strain evidence="2 3">OT-1</strain>
    </source>
</reference>
<gene>
    <name evidence="2" type="ORF">KAOT1_05447</name>
</gene>
<proteinExistence type="predicted"/>
<dbReference type="AlphaFoldDB" id="A9E0B8"/>
<evidence type="ECO:0000313" key="3">
    <source>
        <dbReference type="Proteomes" id="UP000002945"/>
    </source>
</evidence>
<feature type="transmembrane region" description="Helical" evidence="1">
    <location>
        <begin position="114"/>
        <end position="134"/>
    </location>
</feature>
<organism evidence="2 3">
    <name type="scientific">Kordia algicida OT-1</name>
    <dbReference type="NCBI Taxonomy" id="391587"/>
    <lineage>
        <taxon>Bacteria</taxon>
        <taxon>Pseudomonadati</taxon>
        <taxon>Bacteroidota</taxon>
        <taxon>Flavobacteriia</taxon>
        <taxon>Flavobacteriales</taxon>
        <taxon>Flavobacteriaceae</taxon>
        <taxon>Kordia</taxon>
    </lineage>
</organism>
<dbReference type="EMBL" id="ABIB01000006">
    <property type="protein sequence ID" value="EDP95823.1"/>
    <property type="molecule type" value="Genomic_DNA"/>
</dbReference>
<protein>
    <submittedName>
        <fullName evidence="2">Uncharacterized protein</fullName>
    </submittedName>
</protein>
<keyword evidence="3" id="KW-1185">Reference proteome</keyword>
<sequence>MCLVTQIALQTKITHTKQNKESTRGKLKYQGKLTHKASYRKSIIFNTIIVVIIAITPYLFQLYEYVPQTEEWNTPFFSIDKREYDDVQILVWISLNKAIPLLLMIIWFFTCSKWWYHVILIPMFMFGFQLFTAINDKSSILDVVEIYWLIPVMMIIIPFVYLIRIKLMDKLVHGIDLKKIDAELEEYERKEKEQQNLTTQE</sequence>
<comment type="caution">
    <text evidence="2">The sequence shown here is derived from an EMBL/GenBank/DDBJ whole genome shotgun (WGS) entry which is preliminary data.</text>
</comment>
<evidence type="ECO:0000256" key="1">
    <source>
        <dbReference type="SAM" id="Phobius"/>
    </source>
</evidence>
<dbReference type="HOGENOM" id="CLU_112908_0_0_10"/>
<dbReference type="Proteomes" id="UP000002945">
    <property type="component" value="Unassembled WGS sequence"/>
</dbReference>